<sequence length="237" mass="26652">MGDVVLHYQPGSADELGSLLETTQKLLEPFPLRAPPAFTPWFPTLTGDCRLPIRPARPAPVVTCLDDSPAAEVRPRDGDPETHCDLHPVSPNNRPEKQPHKDKDGALCTGSEVRRSRWSVFTQRGVLQQSSQSLSKQFHHAVSVHGLHLRQRAKWVIGELNCGAARDIEEVWRTLSRLARTSCLPSCNANIQRERGEIWVFCDVLHSEQVGRFLKEELRLSGRIDLSVRRLGNVFSM</sequence>
<accession>A0A3P9AWU1</accession>
<protein>
    <recommendedName>
        <fullName evidence="4">Shieldin complex subunit 3</fullName>
    </recommendedName>
</protein>
<evidence type="ECO:0000313" key="2">
    <source>
        <dbReference type="Ensembl" id="ENSMZEP00005002156.1"/>
    </source>
</evidence>
<dbReference type="PANTHER" id="PTHR41404:SF1">
    <property type="entry name" value="SHIELDIN COMPLEX SUBUNIT 3"/>
    <property type="match status" value="1"/>
</dbReference>
<reference evidence="2" key="3">
    <citation type="submission" date="2025-09" db="UniProtKB">
        <authorList>
            <consortium name="Ensembl"/>
        </authorList>
    </citation>
    <scope>IDENTIFICATION</scope>
</reference>
<evidence type="ECO:0000313" key="3">
    <source>
        <dbReference type="Proteomes" id="UP000265160"/>
    </source>
</evidence>
<feature type="compositionally biased region" description="Basic and acidic residues" evidence="1">
    <location>
        <begin position="73"/>
        <end position="86"/>
    </location>
</feature>
<evidence type="ECO:0000256" key="1">
    <source>
        <dbReference type="SAM" id="MobiDB-lite"/>
    </source>
</evidence>
<dbReference type="PANTHER" id="PTHR41404">
    <property type="entry name" value="SHIELDIN COMPLEX SUBUNIT 3"/>
    <property type="match status" value="1"/>
</dbReference>
<dbReference type="KEGG" id="mze:101480102"/>
<name>A0A3P9AWU1_9CICH</name>
<proteinExistence type="predicted"/>
<dbReference type="InterPro" id="IPR039996">
    <property type="entry name" value="Shieldin_RINN1"/>
</dbReference>
<dbReference type="STRING" id="106582.ENSMZEP00005002156"/>
<dbReference type="GO" id="GO:2000042">
    <property type="term" value="P:negative regulation of double-strand break repair via homologous recombination"/>
    <property type="evidence" value="ECO:0007669"/>
    <property type="project" value="TreeGrafter"/>
</dbReference>
<feature type="region of interest" description="Disordered" evidence="1">
    <location>
        <begin position="68"/>
        <end position="108"/>
    </location>
</feature>
<dbReference type="RefSeq" id="XP_004575387.1">
    <property type="nucleotide sequence ID" value="XM_004575330.2"/>
</dbReference>
<evidence type="ECO:0008006" key="4">
    <source>
        <dbReference type="Google" id="ProtNLM"/>
    </source>
</evidence>
<dbReference type="CDD" id="cd22293">
    <property type="entry name" value="RBD_SHLD3_N"/>
    <property type="match status" value="1"/>
</dbReference>
<dbReference type="CTD" id="112441434"/>
<dbReference type="Ensembl" id="ENSMZET00005002257.1">
    <property type="protein sequence ID" value="ENSMZEP00005002156.1"/>
    <property type="gene ID" value="ENSMZEG00005001719.1"/>
</dbReference>
<reference evidence="2" key="2">
    <citation type="submission" date="2025-08" db="UniProtKB">
        <authorList>
            <consortium name="Ensembl"/>
        </authorList>
    </citation>
    <scope>IDENTIFICATION</scope>
</reference>
<organism evidence="2 3">
    <name type="scientific">Maylandia zebra</name>
    <name type="common">zebra mbuna</name>
    <dbReference type="NCBI Taxonomy" id="106582"/>
    <lineage>
        <taxon>Eukaryota</taxon>
        <taxon>Metazoa</taxon>
        <taxon>Chordata</taxon>
        <taxon>Craniata</taxon>
        <taxon>Vertebrata</taxon>
        <taxon>Euteleostomi</taxon>
        <taxon>Actinopterygii</taxon>
        <taxon>Neopterygii</taxon>
        <taxon>Teleostei</taxon>
        <taxon>Neoteleostei</taxon>
        <taxon>Acanthomorphata</taxon>
        <taxon>Ovalentaria</taxon>
        <taxon>Cichlomorphae</taxon>
        <taxon>Cichliformes</taxon>
        <taxon>Cichlidae</taxon>
        <taxon>African cichlids</taxon>
        <taxon>Pseudocrenilabrinae</taxon>
        <taxon>Haplochromini</taxon>
        <taxon>Maylandia</taxon>
        <taxon>Maylandia zebra complex</taxon>
    </lineage>
</organism>
<reference evidence="2 3" key="1">
    <citation type="journal article" date="2014" name="Nature">
        <title>The genomic substrate for adaptive radiation in African cichlid fish.</title>
        <authorList>
            <person name="Brawand D."/>
            <person name="Wagner C.E."/>
            <person name="Li Y.I."/>
            <person name="Malinsky M."/>
            <person name="Keller I."/>
            <person name="Fan S."/>
            <person name="Simakov O."/>
            <person name="Ng A.Y."/>
            <person name="Lim Z.W."/>
            <person name="Bezault E."/>
            <person name="Turner-Maier J."/>
            <person name="Johnson J."/>
            <person name="Alcazar R."/>
            <person name="Noh H.J."/>
            <person name="Russell P."/>
            <person name="Aken B."/>
            <person name="Alfoldi J."/>
            <person name="Amemiya C."/>
            <person name="Azzouzi N."/>
            <person name="Baroiller J.F."/>
            <person name="Barloy-Hubler F."/>
            <person name="Berlin A."/>
            <person name="Bloomquist R."/>
            <person name="Carleton K.L."/>
            <person name="Conte M.A."/>
            <person name="D'Cotta H."/>
            <person name="Eshel O."/>
            <person name="Gaffney L."/>
            <person name="Galibert F."/>
            <person name="Gante H.F."/>
            <person name="Gnerre S."/>
            <person name="Greuter L."/>
            <person name="Guyon R."/>
            <person name="Haddad N.S."/>
            <person name="Haerty W."/>
            <person name="Harris R.M."/>
            <person name="Hofmann H.A."/>
            <person name="Hourlier T."/>
            <person name="Hulata G."/>
            <person name="Jaffe D.B."/>
            <person name="Lara M."/>
            <person name="Lee A.P."/>
            <person name="MacCallum I."/>
            <person name="Mwaiko S."/>
            <person name="Nikaido M."/>
            <person name="Nishihara H."/>
            <person name="Ozouf-Costaz C."/>
            <person name="Penman D.J."/>
            <person name="Przybylski D."/>
            <person name="Rakotomanga M."/>
            <person name="Renn S.C.P."/>
            <person name="Ribeiro F.J."/>
            <person name="Ron M."/>
            <person name="Salzburger W."/>
            <person name="Sanchez-Pulido L."/>
            <person name="Santos M.E."/>
            <person name="Searle S."/>
            <person name="Sharpe T."/>
            <person name="Swofford R."/>
            <person name="Tan F.J."/>
            <person name="Williams L."/>
            <person name="Young S."/>
            <person name="Yin S."/>
            <person name="Okada N."/>
            <person name="Kocher T.D."/>
            <person name="Miska E.A."/>
            <person name="Lander E.S."/>
            <person name="Venkatesh B."/>
            <person name="Fernald R.D."/>
            <person name="Meyer A."/>
            <person name="Ponting C.P."/>
            <person name="Streelman J.T."/>
            <person name="Lindblad-Toh K."/>
            <person name="Seehausen O."/>
            <person name="Di Palma F."/>
        </authorList>
    </citation>
    <scope>NUCLEOTIDE SEQUENCE</scope>
</reference>
<dbReference type="GeneTree" id="ENSGT00530000065159"/>
<keyword evidence="3" id="KW-1185">Reference proteome</keyword>
<dbReference type="GO" id="GO:0045830">
    <property type="term" value="P:positive regulation of isotype switching"/>
    <property type="evidence" value="ECO:0007669"/>
    <property type="project" value="TreeGrafter"/>
</dbReference>
<dbReference type="OrthoDB" id="5963356at2759"/>
<dbReference type="GeneID" id="101480102"/>
<dbReference type="AlphaFoldDB" id="A0A3P9AWU1"/>
<feature type="compositionally biased region" description="Basic and acidic residues" evidence="1">
    <location>
        <begin position="94"/>
        <end position="105"/>
    </location>
</feature>
<dbReference type="Proteomes" id="UP000265160">
    <property type="component" value="LG12"/>
</dbReference>
<dbReference type="GO" id="GO:2001034">
    <property type="term" value="P:positive regulation of double-strand break repair via nonhomologous end joining"/>
    <property type="evidence" value="ECO:0007669"/>
    <property type="project" value="TreeGrafter"/>
</dbReference>